<evidence type="ECO:0000313" key="2">
    <source>
        <dbReference type="Proteomes" id="UP000192042"/>
    </source>
</evidence>
<dbReference type="KEGG" id="nja:NSJP_3790"/>
<dbReference type="InterPro" id="IPR011330">
    <property type="entry name" value="Glyco_hydro/deAcase_b/a-brl"/>
</dbReference>
<organism evidence="1 2">
    <name type="scientific">Nitrospira japonica</name>
    <dbReference type="NCBI Taxonomy" id="1325564"/>
    <lineage>
        <taxon>Bacteria</taxon>
        <taxon>Pseudomonadati</taxon>
        <taxon>Nitrospirota</taxon>
        <taxon>Nitrospiria</taxon>
        <taxon>Nitrospirales</taxon>
        <taxon>Nitrospiraceae</taxon>
        <taxon>Nitrospira</taxon>
    </lineage>
</organism>
<dbReference type="Gene3D" id="3.20.20.370">
    <property type="entry name" value="Glycoside hydrolase/deacetylase"/>
    <property type="match status" value="1"/>
</dbReference>
<gene>
    <name evidence="1" type="ORF">NSJP_3790</name>
</gene>
<dbReference type="SUPFAM" id="SSF88713">
    <property type="entry name" value="Glycoside hydrolase/deacetylase"/>
    <property type="match status" value="1"/>
</dbReference>
<reference evidence="1 2" key="1">
    <citation type="submission" date="2017-03" db="EMBL/GenBank/DDBJ databases">
        <authorList>
            <person name="Afonso C.L."/>
            <person name="Miller P.J."/>
            <person name="Scott M.A."/>
            <person name="Spackman E."/>
            <person name="Goraichik I."/>
            <person name="Dimitrov K.M."/>
            <person name="Suarez D.L."/>
            <person name="Swayne D.E."/>
        </authorList>
    </citation>
    <scope>NUCLEOTIDE SEQUENCE [LARGE SCALE GENOMIC DNA]</scope>
    <source>
        <strain evidence="1">Genome sequencing of Nitrospira japonica strain NJ11</strain>
    </source>
</reference>
<dbReference type="EMBL" id="LT828648">
    <property type="protein sequence ID" value="SLM49957.1"/>
    <property type="molecule type" value="Genomic_DNA"/>
</dbReference>
<name>A0A1W1IA87_9BACT</name>
<sequence length="314" mass="36448">MPQRIVWPDGKDFAFTIFDDPDCDTVENVAALYSFIGDLGLRTTKAVWPIKGNCTPRIGGTTCEDQPYLRWMQDLQDDGFEIALHNVTYHTSVREETRRGLETFRRLFNHYPNSFANHTGCYEGIYWGRARLSGIQRVIYDLLHLRPNGQSQTFEGHIETSPLFWGDLCKDNIRYVRNFTLDDINTLKACPVMPYHDALRPYVNYWFAASEGRGVDSFTETLCESNQDRLALEGGACIMYTHLASGFFVNGELNSRFKFLLERISRMNGWFVPVRTLLDYVRHVRGSHVITTAERNALERRWLWHKIFHTNGRS</sequence>
<keyword evidence="2" id="KW-1185">Reference proteome</keyword>
<dbReference type="STRING" id="1325564.NSJP_3790"/>
<proteinExistence type="predicted"/>
<dbReference type="GO" id="GO:0005975">
    <property type="term" value="P:carbohydrate metabolic process"/>
    <property type="evidence" value="ECO:0007669"/>
    <property type="project" value="InterPro"/>
</dbReference>
<dbReference type="AlphaFoldDB" id="A0A1W1IA87"/>
<evidence type="ECO:0008006" key="3">
    <source>
        <dbReference type="Google" id="ProtNLM"/>
    </source>
</evidence>
<accession>A0A1W1IA87</accession>
<evidence type="ECO:0000313" key="1">
    <source>
        <dbReference type="EMBL" id="SLM49957.1"/>
    </source>
</evidence>
<protein>
    <recommendedName>
        <fullName evidence="3">Polysaccharide deacetylase</fullName>
    </recommendedName>
</protein>
<dbReference type="Proteomes" id="UP000192042">
    <property type="component" value="Chromosome I"/>
</dbReference>